<keyword evidence="2" id="KW-0067">ATP-binding</keyword>
<dbReference type="PROSITE" id="PS50837">
    <property type="entry name" value="NACHT"/>
    <property type="match status" value="1"/>
</dbReference>
<dbReference type="InterPro" id="IPR054547">
    <property type="entry name" value="NNH1"/>
</dbReference>
<feature type="domain" description="NACHT" evidence="3">
    <location>
        <begin position="274"/>
        <end position="610"/>
    </location>
</feature>
<comment type="caution">
    <text evidence="4">The sequence shown here is derived from an EMBL/GenBank/DDBJ whole genome shotgun (WGS) entry which is preliminary data.</text>
</comment>
<proteinExistence type="predicted"/>
<dbReference type="EMBL" id="JBHMCF010000011">
    <property type="protein sequence ID" value="MFB9470384.1"/>
    <property type="molecule type" value="Genomic_DNA"/>
</dbReference>
<dbReference type="Proteomes" id="UP001589568">
    <property type="component" value="Unassembled WGS sequence"/>
</dbReference>
<evidence type="ECO:0000256" key="1">
    <source>
        <dbReference type="ARBA" id="ARBA00022741"/>
    </source>
</evidence>
<evidence type="ECO:0000313" key="5">
    <source>
        <dbReference type="Proteomes" id="UP001589568"/>
    </source>
</evidence>
<sequence>MALETAALKVGMAVGERAVRAWLTARSTGESSRLPLVELMRTHFPDQLVRRKARRQIDDIADAVTARVTKLCGHEFPGLGDDDRLVVLAEVTDALARADLSDRALFAADADPVRLARELRRALPASRDLGEAQARLYEVVLDECCDCLVRVVRHLPEFQPRAAAETLSRLTGLGDQLAAMLARLPARTLLAPEGSDLDADFRRRYLEHVARTLDNLELLGVRVERFRPRMSLSVAYISLSVTASRAASGLHAAWHDVPDEPAAMRVESALGQGRRILLRGEAGGGKSTLLRWLAITAAKSGFEGELAGWNGCVPFLVKLRSYADRELPRPEQFLDLTAGALAGLMPAGWAHRQLASGQALLLIDGVDELTGAQRRAIKPWLSGLLAEFPAVRVLVTSRPSAASASWLEEDGFAPAFLERMTPADTRALVEHWHEAIRSSAGLPCSPEQLPVVRERLLSHLENAPHLRALAATPLLAAMLCALNLDRTSQLPPDRMGLYAAALEMLLERRDAERVIPSYGEIHLNRAQKLQVLQELAWQLSVTNRVELPKSAARAWVDRVVATMPRVHADGGQVLDYLLARSGVLREPVEGRIDFVHRTVQEYLTARAAAEVGDVEPLVSNAHRDQWREVVVMAAGHANGPTREALLDGLLSRMAGEPRRARRLKILVCACLETLPSVPERLRDAVDQCLDDLIPPRDMAAAGTLALAGQVVLDRLPRQLSALSPAAAKACARTAQLINGPAALDLLAGYASDDRLQDELVRSWRYFEPHTYAQRVLSVMTTPPRLFVTTAGQMEALRALPPQRDILIISAAVRDLSPLLAHRESLTDLNLAGAIDEAAGSVVRRLSALKELSVDSVHSFEFLTALPHLSLVEVADTSRFPDFNALGGATELRALHLRKATSLTSWDSLPPLDRLRDLSLTRTPLATSAREIVRRAPRLEFLMVGDNDHVTDLDALSEIGLTSLVLWRIPLLEDLSPLAGCRSLRTLQLVDTAVHDLSPLAHLPELRFLYLSDCSPDLDLAPLAGNVRLEVHLFQGQKVRNGHLFGRRLRR</sequence>
<dbReference type="InterPro" id="IPR007111">
    <property type="entry name" value="NACHT_NTPase"/>
</dbReference>
<organism evidence="4 5">
    <name type="scientific">Nonomuraea salmonea</name>
    <dbReference type="NCBI Taxonomy" id="46181"/>
    <lineage>
        <taxon>Bacteria</taxon>
        <taxon>Bacillati</taxon>
        <taxon>Actinomycetota</taxon>
        <taxon>Actinomycetes</taxon>
        <taxon>Streptosporangiales</taxon>
        <taxon>Streptosporangiaceae</taxon>
        <taxon>Nonomuraea</taxon>
    </lineage>
</organism>
<evidence type="ECO:0000256" key="2">
    <source>
        <dbReference type="ARBA" id="ARBA00022840"/>
    </source>
</evidence>
<gene>
    <name evidence="4" type="ORF">ACFFR3_12765</name>
</gene>
<dbReference type="Pfam" id="PF05729">
    <property type="entry name" value="NACHT"/>
    <property type="match status" value="1"/>
</dbReference>
<reference evidence="4 5" key="1">
    <citation type="submission" date="2024-09" db="EMBL/GenBank/DDBJ databases">
        <authorList>
            <person name="Sun Q."/>
            <person name="Mori K."/>
        </authorList>
    </citation>
    <scope>NUCLEOTIDE SEQUENCE [LARGE SCALE GENOMIC DNA]</scope>
    <source>
        <strain evidence="4 5">JCM 3324</strain>
    </source>
</reference>
<dbReference type="PANTHER" id="PTHR46844:SF1">
    <property type="entry name" value="SLR5058 PROTEIN"/>
    <property type="match status" value="1"/>
</dbReference>
<dbReference type="SUPFAM" id="SSF52058">
    <property type="entry name" value="L domain-like"/>
    <property type="match status" value="1"/>
</dbReference>
<keyword evidence="1" id="KW-0547">Nucleotide-binding</keyword>
<name>A0ABV5NJA2_9ACTN</name>
<dbReference type="PANTHER" id="PTHR46844">
    <property type="entry name" value="SLR5058 PROTEIN"/>
    <property type="match status" value="1"/>
</dbReference>
<accession>A0ABV5NJA2</accession>
<evidence type="ECO:0000313" key="4">
    <source>
        <dbReference type="EMBL" id="MFB9470384.1"/>
    </source>
</evidence>
<protein>
    <submittedName>
        <fullName evidence="4">NACHT domain-containing protein</fullName>
    </submittedName>
</protein>
<dbReference type="Pfam" id="PF22733">
    <property type="entry name" value="NNH1"/>
    <property type="match status" value="1"/>
</dbReference>
<dbReference type="InterPro" id="IPR032675">
    <property type="entry name" value="LRR_dom_sf"/>
</dbReference>
<dbReference type="InterPro" id="IPR027417">
    <property type="entry name" value="P-loop_NTPase"/>
</dbReference>
<dbReference type="Gene3D" id="3.40.50.300">
    <property type="entry name" value="P-loop containing nucleotide triphosphate hydrolases"/>
    <property type="match status" value="1"/>
</dbReference>
<dbReference type="RefSeq" id="WP_379483166.1">
    <property type="nucleotide sequence ID" value="NZ_JBHMCF010000011.1"/>
</dbReference>
<dbReference type="Gene3D" id="3.80.10.10">
    <property type="entry name" value="Ribonuclease Inhibitor"/>
    <property type="match status" value="1"/>
</dbReference>
<evidence type="ECO:0000259" key="3">
    <source>
        <dbReference type="PROSITE" id="PS50837"/>
    </source>
</evidence>
<dbReference type="SUPFAM" id="SSF52540">
    <property type="entry name" value="P-loop containing nucleoside triphosphate hydrolases"/>
    <property type="match status" value="1"/>
</dbReference>
<keyword evidence="5" id="KW-1185">Reference proteome</keyword>